<dbReference type="Proteomes" id="UP000019241">
    <property type="component" value="Unassembled WGS sequence"/>
</dbReference>
<name>W7CY14_9LIST</name>
<evidence type="ECO:0000313" key="1">
    <source>
        <dbReference type="EMBL" id="EUJ44444.1"/>
    </source>
</evidence>
<comment type="caution">
    <text evidence="1">The sequence shown here is derived from an EMBL/GenBank/DDBJ whole genome shotgun (WGS) entry which is preliminary data.</text>
</comment>
<reference evidence="1 2" key="1">
    <citation type="submission" date="2012-12" db="EMBL/GenBank/DDBJ databases">
        <title>Novel taxa of Listeriaceae from agricultural environments in the United States.</title>
        <authorList>
            <person name="den Bakker H.C."/>
            <person name="Allred A."/>
            <person name="Warchocki S."/>
            <person name="Wright E.M."/>
            <person name="Burrell A."/>
            <person name="Nightingale K.K."/>
            <person name="Kephart D."/>
            <person name="Wiedmann M."/>
        </authorList>
    </citation>
    <scope>NUCLEOTIDE SEQUENCE [LARGE SCALE GENOMIC DNA]</scope>
    <source>
        <strain evidence="1 2">FSL S10-1203</strain>
    </source>
</reference>
<organism evidence="1 2">
    <name type="scientific">Listeria fleischmannii FSL S10-1203</name>
    <dbReference type="NCBI Taxonomy" id="1265822"/>
    <lineage>
        <taxon>Bacteria</taxon>
        <taxon>Bacillati</taxon>
        <taxon>Bacillota</taxon>
        <taxon>Bacilli</taxon>
        <taxon>Bacillales</taxon>
        <taxon>Listeriaceae</taxon>
        <taxon>Listeria</taxon>
    </lineage>
</organism>
<dbReference type="AlphaFoldDB" id="W7CY14"/>
<accession>W7CY14</accession>
<dbReference type="RefSeq" id="WP_036065398.1">
    <property type="nucleotide sequence ID" value="NZ_AODM01000084.1"/>
</dbReference>
<dbReference type="PATRIC" id="fig|1265822.4.peg.4073"/>
<sequence>MIITKKKSFLGLLFLFVLLVGVSVFSTHSKAASVSLLKNSSLTSDYTDQHLDLTLTGQTGLEISLLTSQYVGFKVDDSIKGLLSDQAVADSLKIDYSVPTLLGNKTGVVTDLKVDSATGIVSGRIPFNLLNIAIGQTATYHLSSDINLPAGSYDFEAIAADTLIDLPLLGANGAKSSITVSPTKTPIEFFVGTTAEGTTYVTFSHAIPNTFITFISSEGVGAKTNVGADGTGKVTFSKKLTAGSTIAVTVNEPDGTVYEETLVVPAEPF</sequence>
<dbReference type="EMBL" id="AODM01000084">
    <property type="protein sequence ID" value="EUJ44444.1"/>
    <property type="molecule type" value="Genomic_DNA"/>
</dbReference>
<proteinExistence type="predicted"/>
<gene>
    <name evidence="1" type="ORF">MCOL2_19936</name>
</gene>
<evidence type="ECO:0000313" key="2">
    <source>
        <dbReference type="Proteomes" id="UP000019241"/>
    </source>
</evidence>
<protein>
    <submittedName>
        <fullName evidence="1">Putative peptidoglycan linked protein</fullName>
    </submittedName>
</protein>